<dbReference type="InterPro" id="IPR001921">
    <property type="entry name" value="Ribosomal_eL8_euk"/>
</dbReference>
<dbReference type="InterPro" id="IPR004038">
    <property type="entry name" value="Ribosomal_eL8/eL30/eS12/Gad45"/>
</dbReference>
<name>A0ABQ9V090_SAGOE</name>
<dbReference type="Proteomes" id="UP001266305">
    <property type="component" value="Unassembled WGS sequence"/>
</dbReference>
<dbReference type="PRINTS" id="PR00882">
    <property type="entry name" value="RIBOSOMALL7A"/>
</dbReference>
<evidence type="ECO:0000256" key="1">
    <source>
        <dbReference type="ARBA" id="ARBA00007337"/>
    </source>
</evidence>
<protein>
    <recommendedName>
        <fullName evidence="5">60S ribosomal protein L7a</fullName>
    </recommendedName>
</protein>
<gene>
    <name evidence="7" type="ORF">P7K49_020343</name>
</gene>
<accession>A0ABQ9V090</accession>
<dbReference type="Pfam" id="PF01248">
    <property type="entry name" value="Ribosomal_L7Ae"/>
    <property type="match status" value="1"/>
</dbReference>
<dbReference type="PROSITE" id="PS01082">
    <property type="entry name" value="RIBOSOMAL_L7AE"/>
    <property type="match status" value="1"/>
</dbReference>
<keyword evidence="3 5" id="KW-0687">Ribonucleoprotein</keyword>
<comment type="subunit">
    <text evidence="4">Component of the large ribosomal subunit. Interacts with CRY1. Interacts with DICER1, AGO2, TARBP2, MOV10 and EIF6; they form a large RNA-induced silencing complex (RISC).</text>
</comment>
<evidence type="ECO:0000256" key="4">
    <source>
        <dbReference type="ARBA" id="ARBA00046616"/>
    </source>
</evidence>
<feature type="non-terminal residue" evidence="7">
    <location>
        <position position="141"/>
    </location>
</feature>
<keyword evidence="2 5" id="KW-0689">Ribosomal protein</keyword>
<organism evidence="7 8">
    <name type="scientific">Saguinus oedipus</name>
    <name type="common">Cotton-top tamarin</name>
    <name type="synonym">Oedipomidas oedipus</name>
    <dbReference type="NCBI Taxonomy" id="9490"/>
    <lineage>
        <taxon>Eukaryota</taxon>
        <taxon>Metazoa</taxon>
        <taxon>Chordata</taxon>
        <taxon>Craniata</taxon>
        <taxon>Vertebrata</taxon>
        <taxon>Euteleostomi</taxon>
        <taxon>Mammalia</taxon>
        <taxon>Eutheria</taxon>
        <taxon>Euarchontoglires</taxon>
        <taxon>Primates</taxon>
        <taxon>Haplorrhini</taxon>
        <taxon>Platyrrhini</taxon>
        <taxon>Cebidae</taxon>
        <taxon>Callitrichinae</taxon>
        <taxon>Saguinus</taxon>
    </lineage>
</organism>
<dbReference type="PRINTS" id="PR00881">
    <property type="entry name" value="L7ARS6FAMILY"/>
</dbReference>
<dbReference type="EMBL" id="JASSZA010000009">
    <property type="protein sequence ID" value="KAK2102676.1"/>
    <property type="molecule type" value="Genomic_DNA"/>
</dbReference>
<comment type="similarity">
    <text evidence="1 5">Belongs to the eukaryotic ribosomal protein eL8 family.</text>
</comment>
<comment type="caution">
    <text evidence="7">The sequence shown here is derived from an EMBL/GenBank/DDBJ whole genome shotgun (WGS) entry which is preliminary data.</text>
</comment>
<evidence type="ECO:0000256" key="5">
    <source>
        <dbReference type="RuleBase" id="RU367042"/>
    </source>
</evidence>
<dbReference type="PANTHER" id="PTHR23105">
    <property type="entry name" value="RIBOSOMAL PROTEIN L7AE FAMILY MEMBER"/>
    <property type="match status" value="1"/>
</dbReference>
<evidence type="ECO:0000256" key="3">
    <source>
        <dbReference type="ARBA" id="ARBA00023274"/>
    </source>
</evidence>
<comment type="function">
    <text evidence="5">Component of the ribosome.</text>
</comment>
<dbReference type="InterPro" id="IPR004037">
    <property type="entry name" value="Ribosomal_eL8-like_CS"/>
</dbReference>
<feature type="domain" description="Ribosomal protein eL8/eL30/eS12/Gadd45" evidence="6">
    <location>
        <begin position="72"/>
        <end position="138"/>
    </location>
</feature>
<sequence>MEELLLKALFPPPKMQKGKKAKGKKVAPGHAVMKKQEVKKVVNPLFKKPKNFGIEQDISPKETSPALSNGPTISGVNTISTLVENKAQLVVVAHDMDPIELVVVLPALCRKMGVPYWVIKGKARLGRLVHRKTCTTVAFTQ</sequence>
<evidence type="ECO:0000256" key="2">
    <source>
        <dbReference type="ARBA" id="ARBA00022980"/>
    </source>
</evidence>
<evidence type="ECO:0000313" key="7">
    <source>
        <dbReference type="EMBL" id="KAK2102676.1"/>
    </source>
</evidence>
<dbReference type="Gene3D" id="3.30.1330.30">
    <property type="match status" value="1"/>
</dbReference>
<evidence type="ECO:0000313" key="8">
    <source>
        <dbReference type="Proteomes" id="UP001266305"/>
    </source>
</evidence>
<reference evidence="7 8" key="1">
    <citation type="submission" date="2023-05" db="EMBL/GenBank/DDBJ databases">
        <title>B98-5 Cell Line De Novo Hybrid Assembly: An Optical Mapping Approach.</title>
        <authorList>
            <person name="Kananen K."/>
            <person name="Auerbach J.A."/>
            <person name="Kautto E."/>
            <person name="Blachly J.S."/>
        </authorList>
    </citation>
    <scope>NUCLEOTIDE SEQUENCE [LARGE SCALE GENOMIC DNA]</scope>
    <source>
        <strain evidence="7">B95-8</strain>
        <tissue evidence="7">Cell line</tissue>
    </source>
</reference>
<dbReference type="InterPro" id="IPR029064">
    <property type="entry name" value="Ribosomal_eL30-like_sf"/>
</dbReference>
<dbReference type="InterPro" id="IPR018492">
    <property type="entry name" value="Ribosomal_eL8/Nhp2"/>
</dbReference>
<proteinExistence type="inferred from homology"/>
<keyword evidence="8" id="KW-1185">Reference proteome</keyword>
<evidence type="ECO:0000259" key="6">
    <source>
        <dbReference type="Pfam" id="PF01248"/>
    </source>
</evidence>
<dbReference type="InterPro" id="IPR050257">
    <property type="entry name" value="eL8/uL1-like"/>
</dbReference>
<dbReference type="SUPFAM" id="SSF55315">
    <property type="entry name" value="L30e-like"/>
    <property type="match status" value="1"/>
</dbReference>